<feature type="domain" description="PucR C-terminal helix-turn-helix" evidence="4">
    <location>
        <begin position="495"/>
        <end position="552"/>
    </location>
</feature>
<dbReference type="Gene3D" id="1.10.10.2840">
    <property type="entry name" value="PucR C-terminal helix-turn-helix domain"/>
    <property type="match status" value="1"/>
</dbReference>
<dbReference type="RefSeq" id="WP_123256174.1">
    <property type="nucleotide sequence ID" value="NZ_RBED01000116.1"/>
</dbReference>
<dbReference type="InterPro" id="IPR012914">
    <property type="entry name" value="PucR_dom"/>
</dbReference>
<evidence type="ECO:0000259" key="5">
    <source>
        <dbReference type="Pfam" id="PF17853"/>
    </source>
</evidence>
<accession>A0A3N0BSB5</accession>
<gene>
    <name evidence="6" type="ORF">D7003_14700</name>
</gene>
<dbReference type="PANTHER" id="PTHR33744:SF1">
    <property type="entry name" value="DNA-BINDING TRANSCRIPTIONAL ACTIVATOR ADER"/>
    <property type="match status" value="1"/>
</dbReference>
<dbReference type="Pfam" id="PF17853">
    <property type="entry name" value="GGDEF_2"/>
    <property type="match status" value="1"/>
</dbReference>
<dbReference type="Pfam" id="PF07905">
    <property type="entry name" value="PucR"/>
    <property type="match status" value="1"/>
</dbReference>
<name>A0A3N0BSB5_9MICC</name>
<feature type="domain" description="CdaR GGDEF-like" evidence="5">
    <location>
        <begin position="288"/>
        <end position="440"/>
    </location>
</feature>
<evidence type="ECO:0000256" key="2">
    <source>
        <dbReference type="SAM" id="MobiDB-lite"/>
    </source>
</evidence>
<reference evidence="6 7" key="1">
    <citation type="submission" date="2018-10" db="EMBL/GenBank/DDBJ databases">
        <title>Genome sequencing of Arthrobacter oryzae TNB02.</title>
        <authorList>
            <person name="Cho Y.-J."/>
            <person name="Cho A."/>
            <person name="Kim O.-S."/>
        </authorList>
    </citation>
    <scope>NUCLEOTIDE SEQUENCE [LARGE SCALE GENOMIC DNA]</scope>
    <source>
        <strain evidence="6 7">TNB02</strain>
    </source>
</reference>
<evidence type="ECO:0000313" key="7">
    <source>
        <dbReference type="Proteomes" id="UP000273807"/>
    </source>
</evidence>
<proteinExistence type="inferred from homology"/>
<dbReference type="Proteomes" id="UP000273807">
    <property type="component" value="Unassembled WGS sequence"/>
</dbReference>
<dbReference type="InterPro" id="IPR042070">
    <property type="entry name" value="PucR_C-HTH_sf"/>
</dbReference>
<dbReference type="AlphaFoldDB" id="A0A3N0BSB5"/>
<dbReference type="InterPro" id="IPR051448">
    <property type="entry name" value="CdaR-like_regulators"/>
</dbReference>
<protein>
    <submittedName>
        <fullName evidence="6">PucR family transcriptional regulator</fullName>
    </submittedName>
</protein>
<evidence type="ECO:0000313" key="6">
    <source>
        <dbReference type="EMBL" id="RNL51888.1"/>
    </source>
</evidence>
<sequence length="559" mass="59649">MQPTVRSVLGLPVLREANPQILGGGKALDNPVRWVHVSEVLDISGLLSGGELVLTTGLELEKAPGLTATFIRSLEEAGAAGLVVEVIGNRMRSMDALRAAAPGATMPVIVVERRVRFVQITEIVHRSIVAEQLERVERARDVHEAFTTLSLESAGTQQVVEQASAMIGAPVVLEDLSHLVLAFSAGQLNTADLLDDWERRSRTTPSASETSRSGPEAWLQTSVGVHRQLWGRLVVPMPLDDDEAAAMVLERAAQTLAINRLAERDRRELSHQAQAGLLNALRQPRGLSEGEAQARAAALGLRRSSYYVPVVFRSDGASAGSSPDDAAADGDPLAGQQEERALLEQLARALKSGSGTALTASIRSGSVGMILAIPAKQLEDPMLQRLADGLASARPPSGPSLDGGRPPGHPEVTWSIGVGRLRGSLLEAAAGIDEAAHVAETAATLPGGRKPFYRATDVRLRGLLALLRKDPRVQQFVESELEGVLNAEARGAEGYLELLGQYLESGGNKAAIARNGYLSRPTLYARLARLEALLAVDLDDAESRTSLHVALLLHRLRNL</sequence>
<evidence type="ECO:0000259" key="3">
    <source>
        <dbReference type="Pfam" id="PF07905"/>
    </source>
</evidence>
<dbReference type="InterPro" id="IPR025736">
    <property type="entry name" value="PucR_C-HTH_dom"/>
</dbReference>
<dbReference type="EMBL" id="RBED01000116">
    <property type="protein sequence ID" value="RNL51888.1"/>
    <property type="molecule type" value="Genomic_DNA"/>
</dbReference>
<evidence type="ECO:0000256" key="1">
    <source>
        <dbReference type="ARBA" id="ARBA00006754"/>
    </source>
</evidence>
<dbReference type="PANTHER" id="PTHR33744">
    <property type="entry name" value="CARBOHYDRATE DIACID REGULATOR"/>
    <property type="match status" value="1"/>
</dbReference>
<comment type="caution">
    <text evidence="6">The sequence shown here is derived from an EMBL/GenBank/DDBJ whole genome shotgun (WGS) entry which is preliminary data.</text>
</comment>
<dbReference type="OrthoDB" id="2973014at2"/>
<organism evidence="6 7">
    <name type="scientific">Arthrobacter oryzae</name>
    <dbReference type="NCBI Taxonomy" id="409290"/>
    <lineage>
        <taxon>Bacteria</taxon>
        <taxon>Bacillati</taxon>
        <taxon>Actinomycetota</taxon>
        <taxon>Actinomycetes</taxon>
        <taxon>Micrococcales</taxon>
        <taxon>Micrococcaceae</taxon>
        <taxon>Arthrobacter</taxon>
    </lineage>
</organism>
<dbReference type="Pfam" id="PF13556">
    <property type="entry name" value="HTH_30"/>
    <property type="match status" value="1"/>
</dbReference>
<feature type="region of interest" description="Disordered" evidence="2">
    <location>
        <begin position="390"/>
        <end position="409"/>
    </location>
</feature>
<dbReference type="InterPro" id="IPR041522">
    <property type="entry name" value="CdaR_GGDEF"/>
</dbReference>
<evidence type="ECO:0000259" key="4">
    <source>
        <dbReference type="Pfam" id="PF13556"/>
    </source>
</evidence>
<keyword evidence="7" id="KW-1185">Reference proteome</keyword>
<feature type="domain" description="Purine catabolism PurC-like" evidence="3">
    <location>
        <begin position="8"/>
        <end position="128"/>
    </location>
</feature>
<comment type="similarity">
    <text evidence="1">Belongs to the CdaR family.</text>
</comment>